<feature type="compositionally biased region" description="Low complexity" evidence="1">
    <location>
        <begin position="114"/>
        <end position="140"/>
    </location>
</feature>
<feature type="compositionally biased region" description="Basic residues" evidence="1">
    <location>
        <begin position="449"/>
        <end position="468"/>
    </location>
</feature>
<organism evidence="2 3">
    <name type="scientific">Aureococcus anophagefferens</name>
    <name type="common">Harmful bloom alga</name>
    <dbReference type="NCBI Taxonomy" id="44056"/>
    <lineage>
        <taxon>Eukaryota</taxon>
        <taxon>Sar</taxon>
        <taxon>Stramenopiles</taxon>
        <taxon>Ochrophyta</taxon>
        <taxon>Pelagophyceae</taxon>
        <taxon>Pelagomonadales</taxon>
        <taxon>Pelagomonadaceae</taxon>
        <taxon>Aureococcus</taxon>
    </lineage>
</organism>
<reference evidence="2 3" key="1">
    <citation type="submission" date="2024-03" db="EMBL/GenBank/DDBJ databases">
        <title>Aureococcus anophagefferens CCMP1851 and Kratosvirus quantuckense: Draft genome of a second virus-susceptible host strain in the model system.</title>
        <authorList>
            <person name="Chase E."/>
            <person name="Truchon A.R."/>
            <person name="Schepens W."/>
            <person name="Wilhelm S.W."/>
        </authorList>
    </citation>
    <scope>NUCLEOTIDE SEQUENCE [LARGE SCALE GENOMIC DNA]</scope>
    <source>
        <strain evidence="2 3">CCMP1851</strain>
    </source>
</reference>
<proteinExistence type="predicted"/>
<feature type="compositionally biased region" description="Basic residues" evidence="1">
    <location>
        <begin position="141"/>
        <end position="157"/>
    </location>
</feature>
<evidence type="ECO:0000313" key="2">
    <source>
        <dbReference type="EMBL" id="KAK7242899.1"/>
    </source>
</evidence>
<evidence type="ECO:0000313" key="3">
    <source>
        <dbReference type="Proteomes" id="UP001363151"/>
    </source>
</evidence>
<gene>
    <name evidence="2" type="ORF">SO694_00127075</name>
</gene>
<name>A0ABR1G2M9_AURAN</name>
<feature type="region of interest" description="Disordered" evidence="1">
    <location>
        <begin position="107"/>
        <end position="185"/>
    </location>
</feature>
<comment type="caution">
    <text evidence="2">The sequence shown here is derived from an EMBL/GenBank/DDBJ whole genome shotgun (WGS) entry which is preliminary data.</text>
</comment>
<sequence>MNRGALAYAASDLAAAVGFLERAVFANPGNGAALENLRVAQETAHRGRARRSRAFDAAARDRGHPRVATAWRDYVAYVQEGEPAALLRAGDGAPWPSAAALRRDLDARGRAPRRSAAGSPSRPSPTATRCTRPATTLAPRPRTRPRSARRGRARAGRAGRVLPRRVGPGRAGRRARGGALRPRGGARSGLAAAWNNLGILKLHGDDVEDGVRCLGEAARLDGAAYGPNRAFAARFADRSRELAAPVFAAERRVDVVTTLYAAPAPRGGELLEALGRNAALASVRALRRRRRAPRRGAAAGAKVAVVGAAGQPDYAALFAVAGDQRGPVALAHADVYFDDSLGCAADLLAKLPRPTLLAVTRRPEPRCVEASGGGHAPGLPLDLCAPQGHWAGEAVHGYDAFVFLPPRAAVVAAFHLHCSRQRTYAFNATVRDLGGAPVDVFKLSHRRFHGARAKAPPARRRAAPRRVVPRSGSSMLRARAERATGLWTGRRTTTRRSSPGATRARASAGPRCSS</sequence>
<protein>
    <submittedName>
        <fullName evidence="2">Protein xylosyltransferase</fullName>
    </submittedName>
</protein>
<keyword evidence="3" id="KW-1185">Reference proteome</keyword>
<feature type="region of interest" description="Disordered" evidence="1">
    <location>
        <begin position="449"/>
        <end position="514"/>
    </location>
</feature>
<dbReference type="EMBL" id="JBBJCI010000132">
    <property type="protein sequence ID" value="KAK7242899.1"/>
    <property type="molecule type" value="Genomic_DNA"/>
</dbReference>
<feature type="compositionally biased region" description="Low complexity" evidence="1">
    <location>
        <begin position="488"/>
        <end position="514"/>
    </location>
</feature>
<feature type="compositionally biased region" description="Low complexity" evidence="1">
    <location>
        <begin position="158"/>
        <end position="168"/>
    </location>
</feature>
<dbReference type="Proteomes" id="UP001363151">
    <property type="component" value="Unassembled WGS sequence"/>
</dbReference>
<evidence type="ECO:0000256" key="1">
    <source>
        <dbReference type="SAM" id="MobiDB-lite"/>
    </source>
</evidence>
<accession>A0ABR1G2M9</accession>